<dbReference type="AlphaFoldDB" id="A0A6A4SZF8"/>
<reference evidence="1 2" key="1">
    <citation type="submission" date="2019-06" db="EMBL/GenBank/DDBJ databases">
        <title>Draft genomes of female and male turbot (Scophthalmus maximus).</title>
        <authorList>
            <person name="Xu H."/>
            <person name="Xu X.-W."/>
            <person name="Shao C."/>
            <person name="Chen S."/>
        </authorList>
    </citation>
    <scope>NUCLEOTIDE SEQUENCE [LARGE SCALE GENOMIC DNA]</scope>
    <source>
        <strain evidence="1">Ysfricsl-2016a</strain>
        <tissue evidence="1">Blood</tissue>
    </source>
</reference>
<evidence type="ECO:0000313" key="2">
    <source>
        <dbReference type="Proteomes" id="UP000438429"/>
    </source>
</evidence>
<accession>A0A6A4SZF8</accession>
<dbReference type="Proteomes" id="UP000438429">
    <property type="component" value="Unassembled WGS sequence"/>
</dbReference>
<proteinExistence type="predicted"/>
<gene>
    <name evidence="1" type="ORF">F2P81_010064</name>
</gene>
<name>A0A6A4SZF8_SCOMX</name>
<evidence type="ECO:0000313" key="1">
    <source>
        <dbReference type="EMBL" id="KAF0037190.1"/>
    </source>
</evidence>
<comment type="caution">
    <text evidence="1">The sequence shown here is derived from an EMBL/GenBank/DDBJ whole genome shotgun (WGS) entry which is preliminary data.</text>
</comment>
<protein>
    <submittedName>
        <fullName evidence="1">Uncharacterized protein</fullName>
    </submittedName>
</protein>
<sequence length="98" mass="10714">MESPCCGEADAQEMKLVVVHDGRKMGLDVFFIDVCSGAAQMVKGVFPVDNLELLTESCLNEGDFGQPVVLDYVATRVVVHEALPSLLLLLIFMNIDNK</sequence>
<organism evidence="1 2">
    <name type="scientific">Scophthalmus maximus</name>
    <name type="common">Turbot</name>
    <name type="synonym">Psetta maxima</name>
    <dbReference type="NCBI Taxonomy" id="52904"/>
    <lineage>
        <taxon>Eukaryota</taxon>
        <taxon>Metazoa</taxon>
        <taxon>Chordata</taxon>
        <taxon>Craniata</taxon>
        <taxon>Vertebrata</taxon>
        <taxon>Euteleostomi</taxon>
        <taxon>Actinopterygii</taxon>
        <taxon>Neopterygii</taxon>
        <taxon>Teleostei</taxon>
        <taxon>Neoteleostei</taxon>
        <taxon>Acanthomorphata</taxon>
        <taxon>Carangaria</taxon>
        <taxon>Pleuronectiformes</taxon>
        <taxon>Pleuronectoidei</taxon>
        <taxon>Scophthalmidae</taxon>
        <taxon>Scophthalmus</taxon>
    </lineage>
</organism>
<dbReference type="EMBL" id="VEVO01000009">
    <property type="protein sequence ID" value="KAF0037190.1"/>
    <property type="molecule type" value="Genomic_DNA"/>
</dbReference>